<feature type="transmembrane region" description="Helical" evidence="1">
    <location>
        <begin position="195"/>
        <end position="212"/>
    </location>
</feature>
<proteinExistence type="predicted"/>
<reference evidence="2 3" key="1">
    <citation type="submission" date="2018-03" db="EMBL/GenBank/DDBJ databases">
        <title>Lachnoclostridium SNUG30386 gen.nov., sp.nov., isolated from human faeces.</title>
        <authorList>
            <person name="Seo B."/>
            <person name="Jeon K."/>
            <person name="Ko G."/>
        </authorList>
    </citation>
    <scope>NUCLEOTIDE SEQUENCE [LARGE SCALE GENOMIC DNA]</scope>
    <source>
        <strain evidence="2 3">SNUG30386</strain>
    </source>
</reference>
<dbReference type="EMBL" id="PYLO01000005">
    <property type="protein sequence ID" value="PST36210.1"/>
    <property type="molecule type" value="Genomic_DNA"/>
</dbReference>
<sequence>MNLKYLIRMPAILISGILAGIIFLWLAFLIPDKLIYEHSAESVEIFTGEGLYPFVGNTPAEELDNWTDSLMLHTACYQKEDASALECAVAAYRPVYQDADPITSFRMDVKGIDDGMEITSYARYWHGYLVFLRPLLFFMDYRGIRALINLGVVFTLLLITGTLIRQKRYCLILPFLCTALFLRPLAIAFSIQFSSVYYVMIFSLFLILVCRNQMEQDGRYLYLFLINGMITAYLDLLTYPAAALGIPLVFFLATGKMVNFLEKRHTAFSLL</sequence>
<keyword evidence="1" id="KW-1133">Transmembrane helix</keyword>
<gene>
    <name evidence="2" type="ORF">C7U56_13345</name>
</gene>
<organism evidence="2 3">
    <name type="scientific">Clostridium fessum</name>
    <dbReference type="NCBI Taxonomy" id="2126740"/>
    <lineage>
        <taxon>Bacteria</taxon>
        <taxon>Bacillati</taxon>
        <taxon>Bacillota</taxon>
        <taxon>Clostridia</taxon>
        <taxon>Eubacteriales</taxon>
        <taxon>Clostridiaceae</taxon>
        <taxon>Clostridium</taxon>
    </lineage>
</organism>
<protein>
    <submittedName>
        <fullName evidence="2">Uncharacterized protein</fullName>
    </submittedName>
</protein>
<keyword evidence="1" id="KW-0472">Membrane</keyword>
<name>A0A2T3FLQ7_9CLOT</name>
<comment type="caution">
    <text evidence="2">The sequence shown here is derived from an EMBL/GenBank/DDBJ whole genome shotgun (WGS) entry which is preliminary data.</text>
</comment>
<feature type="transmembrane region" description="Helical" evidence="1">
    <location>
        <begin position="219"/>
        <end position="236"/>
    </location>
</feature>
<accession>A0A2T3FLQ7</accession>
<keyword evidence="1" id="KW-0812">Transmembrane</keyword>
<keyword evidence="3" id="KW-1185">Reference proteome</keyword>
<evidence type="ECO:0000256" key="1">
    <source>
        <dbReference type="SAM" id="Phobius"/>
    </source>
</evidence>
<feature type="transmembrane region" description="Helical" evidence="1">
    <location>
        <begin position="12"/>
        <end position="30"/>
    </location>
</feature>
<feature type="transmembrane region" description="Helical" evidence="1">
    <location>
        <begin position="144"/>
        <end position="164"/>
    </location>
</feature>
<evidence type="ECO:0000313" key="3">
    <source>
        <dbReference type="Proteomes" id="UP000241048"/>
    </source>
</evidence>
<dbReference type="RefSeq" id="WP_107001625.1">
    <property type="nucleotide sequence ID" value="NZ_JBKXRJ010000006.1"/>
</dbReference>
<evidence type="ECO:0000313" key="2">
    <source>
        <dbReference type="EMBL" id="PST36210.1"/>
    </source>
</evidence>
<dbReference type="Proteomes" id="UP000241048">
    <property type="component" value="Unassembled WGS sequence"/>
</dbReference>
<dbReference type="AlphaFoldDB" id="A0A2T3FLQ7"/>